<evidence type="ECO:0000256" key="1">
    <source>
        <dbReference type="ARBA" id="ARBA00004141"/>
    </source>
</evidence>
<dbReference type="InterPro" id="IPR050598">
    <property type="entry name" value="AminoAcid_Transporter"/>
</dbReference>
<comment type="subcellular location">
    <subcellularLocation>
        <location evidence="1">Membrane</location>
        <topology evidence="1">Multi-pass membrane protein</topology>
    </subcellularLocation>
</comment>
<keyword evidence="3 6" id="KW-1133">Transmembrane helix</keyword>
<keyword evidence="2 6" id="KW-0812">Transmembrane</keyword>
<dbReference type="EMBL" id="JACEEZ010004593">
    <property type="protein sequence ID" value="KAG0726336.1"/>
    <property type="molecule type" value="Genomic_DNA"/>
</dbReference>
<evidence type="ECO:0000256" key="4">
    <source>
        <dbReference type="ARBA" id="ARBA00023136"/>
    </source>
</evidence>
<proteinExistence type="predicted"/>
<dbReference type="Pfam" id="PF13520">
    <property type="entry name" value="AA_permease_2"/>
    <property type="match status" value="1"/>
</dbReference>
<reference evidence="7" key="1">
    <citation type="submission" date="2020-07" db="EMBL/GenBank/DDBJ databases">
        <title>The High-quality genome of the commercially important snow crab, Chionoecetes opilio.</title>
        <authorList>
            <person name="Jeong J.-H."/>
            <person name="Ryu S."/>
        </authorList>
    </citation>
    <scope>NUCLEOTIDE SEQUENCE</scope>
    <source>
        <strain evidence="7">MADBK_172401_WGS</strain>
        <tissue evidence="7">Digestive gland</tissue>
    </source>
</reference>
<feature type="region of interest" description="Disordered" evidence="5">
    <location>
        <begin position="1"/>
        <end position="25"/>
    </location>
</feature>
<dbReference type="PANTHER" id="PTHR11785">
    <property type="entry name" value="AMINO ACID TRANSPORTER"/>
    <property type="match status" value="1"/>
</dbReference>
<feature type="transmembrane region" description="Helical" evidence="6">
    <location>
        <begin position="50"/>
        <end position="70"/>
    </location>
</feature>
<keyword evidence="8" id="KW-1185">Reference proteome</keyword>
<dbReference type="FunFam" id="1.20.1740.10:FF:000056">
    <property type="entry name" value="Y+L amino acid transporter 2"/>
    <property type="match status" value="1"/>
</dbReference>
<keyword evidence="4 6" id="KW-0472">Membrane</keyword>
<dbReference type="AlphaFoldDB" id="A0A8J4YNJ2"/>
<evidence type="ECO:0000256" key="3">
    <source>
        <dbReference type="ARBA" id="ARBA00022989"/>
    </source>
</evidence>
<dbReference type="Proteomes" id="UP000770661">
    <property type="component" value="Unassembled WGS sequence"/>
</dbReference>
<evidence type="ECO:0000256" key="5">
    <source>
        <dbReference type="SAM" id="MobiDB-lite"/>
    </source>
</evidence>
<feature type="transmembrane region" description="Helical" evidence="6">
    <location>
        <begin position="118"/>
        <end position="141"/>
    </location>
</feature>
<dbReference type="Gene3D" id="1.20.1740.10">
    <property type="entry name" value="Amino acid/polyamine transporter I"/>
    <property type="match status" value="1"/>
</dbReference>
<evidence type="ECO:0000256" key="6">
    <source>
        <dbReference type="SAM" id="Phobius"/>
    </source>
</evidence>
<feature type="transmembrane region" description="Helical" evidence="6">
    <location>
        <begin position="82"/>
        <end position="106"/>
    </location>
</feature>
<evidence type="ECO:0000313" key="7">
    <source>
        <dbReference type="EMBL" id="KAG0726336.1"/>
    </source>
</evidence>
<name>A0A8J4YNJ2_CHIOP</name>
<dbReference type="GO" id="GO:0016020">
    <property type="term" value="C:membrane"/>
    <property type="evidence" value="ECO:0007669"/>
    <property type="project" value="UniProtKB-SubCell"/>
</dbReference>
<feature type="transmembrane region" description="Helical" evidence="6">
    <location>
        <begin position="170"/>
        <end position="189"/>
    </location>
</feature>
<dbReference type="PANTHER" id="PTHR11785:SF240">
    <property type="entry name" value="LD25378P"/>
    <property type="match status" value="1"/>
</dbReference>
<accession>A0A8J4YNJ2</accession>
<comment type="caution">
    <text evidence="7">The sequence shown here is derived from an EMBL/GenBank/DDBJ whole genome shotgun (WGS) entry which is preliminary data.</text>
</comment>
<dbReference type="GO" id="GO:0015179">
    <property type="term" value="F:L-amino acid transmembrane transporter activity"/>
    <property type="evidence" value="ECO:0007669"/>
    <property type="project" value="TreeGrafter"/>
</dbReference>
<dbReference type="InterPro" id="IPR002293">
    <property type="entry name" value="AA/rel_permease1"/>
</dbReference>
<protein>
    <submittedName>
        <fullName evidence="7">Y+L amino acid transporter 2</fullName>
    </submittedName>
</protein>
<sequence>MTPRRRDINPTAPTDYEPGSSDMDAHTNIIPATSKENLIEEGNFKLKKELGLWDGVGIIVGIIIGSGIFVSPKGVLQFSGSMGMALIVWAVSGLLSLVGALCYAELGTLIPRSGGDYAYIYEVFGPLPAFLFLWVTLLVILPTSNTVMALTFATYIIKPAFPNCDTLPEIPVKLLAAVVICFLTWLNCANVKWAKMVQSVFTAGKFWLSRLSSVPECIT</sequence>
<evidence type="ECO:0000256" key="2">
    <source>
        <dbReference type="ARBA" id="ARBA00022692"/>
    </source>
</evidence>
<evidence type="ECO:0000313" key="8">
    <source>
        <dbReference type="Proteomes" id="UP000770661"/>
    </source>
</evidence>
<gene>
    <name evidence="7" type="primary">slc7a6_7</name>
    <name evidence="7" type="ORF">GWK47_004357</name>
</gene>
<organism evidence="7 8">
    <name type="scientific">Chionoecetes opilio</name>
    <name type="common">Atlantic snow crab</name>
    <name type="synonym">Cancer opilio</name>
    <dbReference type="NCBI Taxonomy" id="41210"/>
    <lineage>
        <taxon>Eukaryota</taxon>
        <taxon>Metazoa</taxon>
        <taxon>Ecdysozoa</taxon>
        <taxon>Arthropoda</taxon>
        <taxon>Crustacea</taxon>
        <taxon>Multicrustacea</taxon>
        <taxon>Malacostraca</taxon>
        <taxon>Eumalacostraca</taxon>
        <taxon>Eucarida</taxon>
        <taxon>Decapoda</taxon>
        <taxon>Pleocyemata</taxon>
        <taxon>Brachyura</taxon>
        <taxon>Eubrachyura</taxon>
        <taxon>Majoidea</taxon>
        <taxon>Majidae</taxon>
        <taxon>Chionoecetes</taxon>
    </lineage>
</organism>
<dbReference type="OrthoDB" id="3257095at2759"/>